<protein>
    <submittedName>
        <fullName evidence="2 3">Uncharacterized protein</fullName>
    </submittedName>
</protein>
<evidence type="ECO:0000313" key="1">
    <source>
        <dbReference type="Proteomes" id="UP000046395"/>
    </source>
</evidence>
<reference evidence="1" key="1">
    <citation type="submission" date="2013-11" db="EMBL/GenBank/DDBJ databases">
        <authorList>
            <person name="Aslett M."/>
        </authorList>
    </citation>
    <scope>NUCLEOTIDE SEQUENCE [LARGE SCALE GENOMIC DNA]</scope>
    <source>
        <strain evidence="1">Edinburgh</strain>
    </source>
</reference>
<dbReference type="AlphaFoldDB" id="A0A5S6QQI1"/>
<dbReference type="WBParaSite" id="TMUE_2000009490.1">
    <property type="protein sequence ID" value="TMUE_2000009490.1"/>
    <property type="gene ID" value="WBGene00288248"/>
</dbReference>
<reference evidence="1" key="2">
    <citation type="submission" date="2014-03" db="EMBL/GenBank/DDBJ databases">
        <title>The whipworm genome and dual-species transcriptomics of an intimate host-pathogen interaction.</title>
        <authorList>
            <person name="Foth B.J."/>
            <person name="Tsai I.J."/>
            <person name="Reid A.J."/>
            <person name="Bancroft A.J."/>
            <person name="Nichol S."/>
            <person name="Tracey A."/>
            <person name="Holroyd N."/>
            <person name="Cotton J.A."/>
            <person name="Stanley E.J."/>
            <person name="Zarowiecki M."/>
            <person name="Liu J.Z."/>
            <person name="Huckvale T."/>
            <person name="Cooper P.J."/>
            <person name="Grencis R.K."/>
            <person name="Berriman M."/>
        </authorList>
    </citation>
    <scope>NUCLEOTIDE SEQUENCE [LARGE SCALE GENOMIC DNA]</scope>
    <source>
        <strain evidence="1">Edinburgh</strain>
    </source>
</reference>
<accession>A0A5S6QQI1</accession>
<sequence>MYVSGNTRWKVPTAIRFKKITNALTGSMTFQELSRGFVLSGESFGLLVLDSPRSAKLVWEVIHSNIHARVNPVQEPTLYYCNETFFCVPQSSKIHPWDHHSIIDRSNHDQLSWRPGKIHSQHAYQLRSERVRLCWSVFVNRRDHAQ</sequence>
<organism evidence="1 3">
    <name type="scientific">Trichuris muris</name>
    <name type="common">Mouse whipworm</name>
    <dbReference type="NCBI Taxonomy" id="70415"/>
    <lineage>
        <taxon>Eukaryota</taxon>
        <taxon>Metazoa</taxon>
        <taxon>Ecdysozoa</taxon>
        <taxon>Nematoda</taxon>
        <taxon>Enoplea</taxon>
        <taxon>Dorylaimia</taxon>
        <taxon>Trichinellida</taxon>
        <taxon>Trichuridae</taxon>
        <taxon>Trichuris</taxon>
    </lineage>
</organism>
<dbReference type="Proteomes" id="UP000046395">
    <property type="component" value="Unassembled WGS sequence"/>
</dbReference>
<keyword evidence="1" id="KW-1185">Reference proteome</keyword>
<evidence type="ECO:0000313" key="3">
    <source>
        <dbReference type="WBParaSite" id="TMUE_2000009490.1"/>
    </source>
</evidence>
<reference evidence="2 3" key="3">
    <citation type="submission" date="2019-12" db="UniProtKB">
        <authorList>
            <consortium name="WormBaseParasite"/>
        </authorList>
    </citation>
    <scope>IDENTIFICATION</scope>
</reference>
<proteinExistence type="predicted"/>
<dbReference type="WBParaSite" id="TMUE_0000001138.1">
    <property type="protein sequence ID" value="TMUE_0000001138.1"/>
    <property type="gene ID" value="WBGene00297051"/>
</dbReference>
<evidence type="ECO:0000313" key="2">
    <source>
        <dbReference type="WBParaSite" id="TMUE_0000001138.1"/>
    </source>
</evidence>
<name>A0A5S6QQI1_TRIMR</name>